<dbReference type="AlphaFoldDB" id="A0A8X6PF73"/>
<dbReference type="EMBL" id="BMAW01114339">
    <property type="protein sequence ID" value="GFT61336.1"/>
    <property type="molecule type" value="Genomic_DNA"/>
</dbReference>
<protein>
    <submittedName>
        <fullName evidence="2">Uncharacterized protein</fullName>
    </submittedName>
</protein>
<dbReference type="Proteomes" id="UP000887013">
    <property type="component" value="Unassembled WGS sequence"/>
</dbReference>
<proteinExistence type="predicted"/>
<accession>A0A8X6PF73</accession>
<feature type="region of interest" description="Disordered" evidence="1">
    <location>
        <begin position="1"/>
        <end position="20"/>
    </location>
</feature>
<feature type="compositionally biased region" description="Basic and acidic residues" evidence="1">
    <location>
        <begin position="1"/>
        <end position="17"/>
    </location>
</feature>
<reference evidence="2" key="1">
    <citation type="submission" date="2020-08" db="EMBL/GenBank/DDBJ databases">
        <title>Multicomponent nature underlies the extraordinary mechanical properties of spider dragline silk.</title>
        <authorList>
            <person name="Kono N."/>
            <person name="Nakamura H."/>
            <person name="Mori M."/>
            <person name="Yoshida Y."/>
            <person name="Ohtoshi R."/>
            <person name="Malay A.D."/>
            <person name="Moran D.A.P."/>
            <person name="Tomita M."/>
            <person name="Numata K."/>
            <person name="Arakawa K."/>
        </authorList>
    </citation>
    <scope>NUCLEOTIDE SEQUENCE</scope>
</reference>
<keyword evidence="3" id="KW-1185">Reference proteome</keyword>
<sequence length="92" mass="10923">MEKRERESCHPSSNDRSKKPKIFYLPRSAQHVRGTAEMSRQRLVSVIIKWMRRGYCCWWRRRPTSLRPVTGTCSSFIRNDLYPKGGTVYKES</sequence>
<evidence type="ECO:0000313" key="3">
    <source>
        <dbReference type="Proteomes" id="UP000887013"/>
    </source>
</evidence>
<name>A0A8X6PF73_NEPPI</name>
<gene>
    <name evidence="2" type="ORF">NPIL_244851</name>
</gene>
<evidence type="ECO:0000313" key="2">
    <source>
        <dbReference type="EMBL" id="GFT61336.1"/>
    </source>
</evidence>
<organism evidence="2 3">
    <name type="scientific">Nephila pilipes</name>
    <name type="common">Giant wood spider</name>
    <name type="synonym">Nephila maculata</name>
    <dbReference type="NCBI Taxonomy" id="299642"/>
    <lineage>
        <taxon>Eukaryota</taxon>
        <taxon>Metazoa</taxon>
        <taxon>Ecdysozoa</taxon>
        <taxon>Arthropoda</taxon>
        <taxon>Chelicerata</taxon>
        <taxon>Arachnida</taxon>
        <taxon>Araneae</taxon>
        <taxon>Araneomorphae</taxon>
        <taxon>Entelegynae</taxon>
        <taxon>Araneoidea</taxon>
        <taxon>Nephilidae</taxon>
        <taxon>Nephila</taxon>
    </lineage>
</organism>
<evidence type="ECO:0000256" key="1">
    <source>
        <dbReference type="SAM" id="MobiDB-lite"/>
    </source>
</evidence>
<comment type="caution">
    <text evidence="2">The sequence shown here is derived from an EMBL/GenBank/DDBJ whole genome shotgun (WGS) entry which is preliminary data.</text>
</comment>